<reference evidence="2" key="1">
    <citation type="submission" date="2006-06" db="EMBL/GenBank/DDBJ databases">
        <title>Complete sequence of chromosome of Chelativorans sp. BNC1.</title>
        <authorList>
            <consortium name="US DOE Joint Genome Institute"/>
            <person name="Copeland A."/>
            <person name="Lucas S."/>
            <person name="Lapidus A."/>
            <person name="Barry K."/>
            <person name="Detter J.C."/>
            <person name="Glavina del Rio T."/>
            <person name="Hammon N."/>
            <person name="Israni S."/>
            <person name="Dalin E."/>
            <person name="Tice H."/>
            <person name="Pitluck S."/>
            <person name="Chertkov O."/>
            <person name="Brettin T."/>
            <person name="Bruce D."/>
            <person name="Han C."/>
            <person name="Tapia R."/>
            <person name="Gilna P."/>
            <person name="Schmutz J."/>
            <person name="Larimer F."/>
            <person name="Land M."/>
            <person name="Hauser L."/>
            <person name="Kyrpides N."/>
            <person name="Mikhailova N."/>
            <person name="Richardson P."/>
        </authorList>
    </citation>
    <scope>NUCLEOTIDE SEQUENCE</scope>
    <source>
        <strain evidence="2">BNC1</strain>
    </source>
</reference>
<protein>
    <recommendedName>
        <fullName evidence="1">YjiS-like domain-containing protein</fullName>
    </recommendedName>
</protein>
<dbReference type="InterPro" id="IPR009506">
    <property type="entry name" value="YjiS-like"/>
</dbReference>
<organism evidence="2">
    <name type="scientific">Chelativorans sp. (strain BNC1)</name>
    <dbReference type="NCBI Taxonomy" id="266779"/>
    <lineage>
        <taxon>Bacteria</taxon>
        <taxon>Pseudomonadati</taxon>
        <taxon>Pseudomonadota</taxon>
        <taxon>Alphaproteobacteria</taxon>
        <taxon>Hyphomicrobiales</taxon>
        <taxon>Phyllobacteriaceae</taxon>
        <taxon>Chelativorans</taxon>
    </lineage>
</organism>
<feature type="domain" description="YjiS-like" evidence="1">
    <location>
        <begin position="30"/>
        <end position="59"/>
    </location>
</feature>
<dbReference type="eggNOG" id="COG5457">
    <property type="taxonomic scope" value="Bacteria"/>
</dbReference>
<name>Q11LY6_CHESB</name>
<dbReference type="Pfam" id="PF06568">
    <property type="entry name" value="YjiS-like"/>
    <property type="match status" value="1"/>
</dbReference>
<dbReference type="EMBL" id="CP000390">
    <property type="protein sequence ID" value="ABG61589.1"/>
    <property type="molecule type" value="Genomic_DNA"/>
</dbReference>
<sequence length="93" mass="10850">MRAEQTIAPITTARPGIVLRLARTVSDMLRLWSNRRAMRRLSELSDWELVDIGLTREDITRAYDGPILNDPTRHLEQIVRARANEECVIRRRP</sequence>
<proteinExistence type="predicted"/>
<dbReference type="OrthoDB" id="7861975at2"/>
<evidence type="ECO:0000313" key="2">
    <source>
        <dbReference type="EMBL" id="ABG61589.1"/>
    </source>
</evidence>
<dbReference type="AlphaFoldDB" id="Q11LY6"/>
<accession>Q11LY6</accession>
<gene>
    <name evidence="2" type="ordered locus">Meso_0184</name>
</gene>
<dbReference type="KEGG" id="mes:Meso_0184"/>
<evidence type="ECO:0000259" key="1">
    <source>
        <dbReference type="Pfam" id="PF06568"/>
    </source>
</evidence>
<dbReference type="HOGENOM" id="CLU_181254_0_0_5"/>